<dbReference type="PANTHER" id="PTHR37423">
    <property type="entry name" value="SOLUBLE LYTIC MUREIN TRANSGLYCOSYLASE-RELATED"/>
    <property type="match status" value="1"/>
</dbReference>
<dbReference type="GO" id="GO:0016020">
    <property type="term" value="C:membrane"/>
    <property type="evidence" value="ECO:0007669"/>
    <property type="project" value="InterPro"/>
</dbReference>
<evidence type="ECO:0000259" key="4">
    <source>
        <dbReference type="Pfam" id="PF11873"/>
    </source>
</evidence>
<dbReference type="InterPro" id="IPR008258">
    <property type="entry name" value="Transglycosylase_SLT_dom_1"/>
</dbReference>
<dbReference type="GO" id="GO:0008933">
    <property type="term" value="F:peptidoglycan lytic transglycosylase activity"/>
    <property type="evidence" value="ECO:0007669"/>
    <property type="project" value="InterPro"/>
</dbReference>
<dbReference type="GO" id="GO:0000270">
    <property type="term" value="P:peptidoglycan metabolic process"/>
    <property type="evidence" value="ECO:0007669"/>
    <property type="project" value="InterPro"/>
</dbReference>
<keyword evidence="2" id="KW-0732">Signal</keyword>
<dbReference type="PANTHER" id="PTHR37423:SF2">
    <property type="entry name" value="MEMBRANE-BOUND LYTIC MUREIN TRANSGLYCOSYLASE C"/>
    <property type="match status" value="1"/>
</dbReference>
<reference evidence="5 6" key="1">
    <citation type="submission" date="2019-06" db="EMBL/GenBank/DDBJ databases">
        <title>Desulfobotulus mexicanus sp. nov., a novel sulfate-reducing bacterium isolated from the sediment of an alkaline crater lake in Mexico.</title>
        <authorList>
            <person name="Hirschler-Rea A."/>
        </authorList>
    </citation>
    <scope>NUCLEOTIDE SEQUENCE [LARGE SCALE GENOMIC DNA]</scope>
    <source>
        <strain evidence="5 6">PAR22N</strain>
    </source>
</reference>
<dbReference type="Pfam" id="PF11873">
    <property type="entry name" value="Mltc_N"/>
    <property type="match status" value="1"/>
</dbReference>
<dbReference type="RefSeq" id="WP_139447711.1">
    <property type="nucleotide sequence ID" value="NZ_VDMB01000007.1"/>
</dbReference>
<dbReference type="PROSITE" id="PS00922">
    <property type="entry name" value="TRANSGLYCOSYLASE"/>
    <property type="match status" value="1"/>
</dbReference>
<evidence type="ECO:0000313" key="6">
    <source>
        <dbReference type="Proteomes" id="UP000321899"/>
    </source>
</evidence>
<dbReference type="Gene3D" id="1.10.530.10">
    <property type="match status" value="1"/>
</dbReference>
<evidence type="ECO:0000259" key="3">
    <source>
        <dbReference type="Pfam" id="PF01464"/>
    </source>
</evidence>
<evidence type="ECO:0000256" key="2">
    <source>
        <dbReference type="SAM" id="SignalP"/>
    </source>
</evidence>
<dbReference type="InterPro" id="IPR000189">
    <property type="entry name" value="Transglyc_AS"/>
</dbReference>
<dbReference type="SUPFAM" id="SSF53955">
    <property type="entry name" value="Lysozyme-like"/>
    <property type="match status" value="1"/>
</dbReference>
<feature type="chain" id="PRO_5024335635" evidence="2">
    <location>
        <begin position="26"/>
        <end position="400"/>
    </location>
</feature>
<dbReference type="InterPro" id="IPR024570">
    <property type="entry name" value="Murein_transglycosylaseC_N"/>
</dbReference>
<feature type="domain" description="Transglycosylase SLT" evidence="3">
    <location>
        <begin position="230"/>
        <end position="349"/>
    </location>
</feature>
<proteinExistence type="inferred from homology"/>
<dbReference type="Proteomes" id="UP000321899">
    <property type="component" value="Unassembled WGS sequence"/>
</dbReference>
<name>A0A5Q4VFT0_9BACT</name>
<feature type="signal peptide" evidence="2">
    <location>
        <begin position="1"/>
        <end position="25"/>
    </location>
</feature>
<accession>A0A5Q4VFT0</accession>
<gene>
    <name evidence="5" type="ORF">FIM25_06995</name>
</gene>
<dbReference type="Pfam" id="PF01464">
    <property type="entry name" value="SLT"/>
    <property type="match status" value="1"/>
</dbReference>
<dbReference type="EMBL" id="VDMB01000007">
    <property type="protein sequence ID" value="TYT74871.1"/>
    <property type="molecule type" value="Genomic_DNA"/>
</dbReference>
<dbReference type="InterPro" id="IPR023346">
    <property type="entry name" value="Lysozyme-like_dom_sf"/>
</dbReference>
<sequence>MRFLPFGILALIFPALMIMPPSSTAQSFEDYMKQQQSAFVSYQEQINKEFQEYQKIIEEEFNNFKNEIKKNWGDEVLSTPTQWVEYSRDMKNRTLVDYEKNTITVEIQAPEKADNLHKELQERIKNLVTATSAKAFENDTLSRNIEKRVIEASDNVLTDKVKPEPILTKTLTGTDRPSNRQVNRTVNELAQKSVETQRPAPQPGNRIHSFTITLPDVRLSDKAGTYEKEIIKYAREYKIDPALVVAIMHSESSFNPMAKSHIPAYGLMQIVPRSAGKDASQLVYGEQKLLSPSYLYNADNNIKMGAAYLHILYYRYLSSIQNPESRLYCSIAAYNTGAGNVARAFTGNRNIRRAAETINKLTPEQVYNKLVADLPYDETRNYMKKVTPRYKGYQTSYSGR</sequence>
<comment type="caution">
    <text evidence="5">The sequence shown here is derived from an EMBL/GenBank/DDBJ whole genome shotgun (WGS) entry which is preliminary data.</text>
</comment>
<keyword evidence="6" id="KW-1185">Reference proteome</keyword>
<evidence type="ECO:0000313" key="5">
    <source>
        <dbReference type="EMBL" id="TYT74871.1"/>
    </source>
</evidence>
<protein>
    <submittedName>
        <fullName evidence="5">DUF3393 domain-containing protein</fullName>
    </submittedName>
</protein>
<dbReference type="OrthoDB" id="9781970at2"/>
<organism evidence="5 6">
    <name type="scientific">Desulfobotulus mexicanus</name>
    <dbReference type="NCBI Taxonomy" id="2586642"/>
    <lineage>
        <taxon>Bacteria</taxon>
        <taxon>Pseudomonadati</taxon>
        <taxon>Thermodesulfobacteriota</taxon>
        <taxon>Desulfobacteria</taxon>
        <taxon>Desulfobacterales</taxon>
        <taxon>Desulfobacteraceae</taxon>
        <taxon>Desulfobotulus</taxon>
    </lineage>
</organism>
<evidence type="ECO:0000256" key="1">
    <source>
        <dbReference type="ARBA" id="ARBA00007734"/>
    </source>
</evidence>
<feature type="domain" description="Murein transglycosylase-C N-terminal" evidence="4">
    <location>
        <begin position="56"/>
        <end position="135"/>
    </location>
</feature>
<dbReference type="AlphaFoldDB" id="A0A5Q4VFT0"/>
<dbReference type="CDD" id="cd16893">
    <property type="entry name" value="LT_MltC_MltE"/>
    <property type="match status" value="1"/>
</dbReference>
<comment type="similarity">
    <text evidence="1">Belongs to the transglycosylase Slt family.</text>
</comment>